<protein>
    <recommendedName>
        <fullName evidence="3">STAS/SEC14 domain-containing protein</fullName>
    </recommendedName>
</protein>
<organism evidence="1 2">
    <name type="scientific">Rufibacter sediminis</name>
    <dbReference type="NCBI Taxonomy" id="2762756"/>
    <lineage>
        <taxon>Bacteria</taxon>
        <taxon>Pseudomonadati</taxon>
        <taxon>Bacteroidota</taxon>
        <taxon>Cytophagia</taxon>
        <taxon>Cytophagales</taxon>
        <taxon>Hymenobacteraceae</taxon>
        <taxon>Rufibacter</taxon>
    </lineage>
</organism>
<proteinExistence type="predicted"/>
<name>A0ABR6VYL7_9BACT</name>
<reference evidence="1 2" key="1">
    <citation type="journal article" date="2019" name="Int. J. Syst. Evol. Microbiol.">
        <title>Rufibacter sediminis sp. nov., isolated from freshwater lake sediment.</title>
        <authorList>
            <person name="Qu J.H."/>
            <person name="Zhang L.J."/>
            <person name="Fu Y.H."/>
            <person name="Li H.F."/>
        </authorList>
    </citation>
    <scope>NUCLEOTIDE SEQUENCE [LARGE SCALE GENOMIC DNA]</scope>
    <source>
        <strain evidence="1 2">H-1</strain>
    </source>
</reference>
<sequence length="146" mass="17102">MKIGFSKHIKISYRADMQTVIIRWQQPVTFTEFKMNCLAILATAKEHMTSSWLFDCRSKGEMTQQESDWLRDEFYPKALQLVSSRVLVAWLLAPRQMQRLQEGAALSAITEESQDVRRKAFLTENEAVKWLEESVEQLEHRNNPPQ</sequence>
<gene>
    <name evidence="1" type="ORF">H7U12_20020</name>
</gene>
<comment type="caution">
    <text evidence="1">The sequence shown here is derived from an EMBL/GenBank/DDBJ whole genome shotgun (WGS) entry which is preliminary data.</text>
</comment>
<evidence type="ECO:0008006" key="3">
    <source>
        <dbReference type="Google" id="ProtNLM"/>
    </source>
</evidence>
<dbReference type="Proteomes" id="UP000659698">
    <property type="component" value="Unassembled WGS sequence"/>
</dbReference>
<evidence type="ECO:0000313" key="2">
    <source>
        <dbReference type="Proteomes" id="UP000659698"/>
    </source>
</evidence>
<evidence type="ECO:0000313" key="1">
    <source>
        <dbReference type="EMBL" id="MBC3541987.1"/>
    </source>
</evidence>
<dbReference type="RefSeq" id="WP_186641437.1">
    <property type="nucleotide sequence ID" value="NZ_JACOAF010000044.1"/>
</dbReference>
<keyword evidence="2" id="KW-1185">Reference proteome</keyword>
<dbReference type="EMBL" id="JACOAF010000044">
    <property type="protein sequence ID" value="MBC3541987.1"/>
    <property type="molecule type" value="Genomic_DNA"/>
</dbReference>
<accession>A0ABR6VYL7</accession>